<dbReference type="KEGG" id="soe:110782192"/>
<evidence type="ECO:0000313" key="2">
    <source>
        <dbReference type="Proteomes" id="UP000813463"/>
    </source>
</evidence>
<evidence type="ECO:0000313" key="3">
    <source>
        <dbReference type="RefSeq" id="XP_021842011.2"/>
    </source>
</evidence>
<organism evidence="2 3">
    <name type="scientific">Spinacia oleracea</name>
    <name type="common">Spinach</name>
    <dbReference type="NCBI Taxonomy" id="3562"/>
    <lineage>
        <taxon>Eukaryota</taxon>
        <taxon>Viridiplantae</taxon>
        <taxon>Streptophyta</taxon>
        <taxon>Embryophyta</taxon>
        <taxon>Tracheophyta</taxon>
        <taxon>Spermatophyta</taxon>
        <taxon>Magnoliopsida</taxon>
        <taxon>eudicotyledons</taxon>
        <taxon>Gunneridae</taxon>
        <taxon>Pentapetalae</taxon>
        <taxon>Caryophyllales</taxon>
        <taxon>Chenopodiaceae</taxon>
        <taxon>Chenopodioideae</taxon>
        <taxon>Anserineae</taxon>
        <taxon>Spinacia</taxon>
    </lineage>
</organism>
<dbReference type="Proteomes" id="UP000813463">
    <property type="component" value="Chromosome 2"/>
</dbReference>
<dbReference type="InterPro" id="IPR013187">
    <property type="entry name" value="F-box-assoc_dom_typ3"/>
</dbReference>
<dbReference type="Pfam" id="PF08268">
    <property type="entry name" value="FBA_3"/>
    <property type="match status" value="1"/>
</dbReference>
<dbReference type="InterPro" id="IPR050796">
    <property type="entry name" value="SCF_F-box_component"/>
</dbReference>
<sequence length="422" mass="48815">MAESSDVSMAESSDVPMELTTDILSRMPVKSLFRFKLVSILLKNLMESQYFSKIYLENSLKNNNCSLIFKINGTLHRSYLDHKNMVLKLNNLVIPRSFQLSPEQTRKLNQQNSAINDGKLVCERIEVAGSCNGLVLIFSGFHHIALCNPAFERKHGSFKILPCINYSGFEINPKTNCRNQRSNFRVFGFGYDGYSQCYKVVCLTQSKAFLYTLKKNNRLWKEIDLPCFESTTTSIINREQVLYIQAYKHGVVTNNHLHWNITEYDDEIKKFAKETILSFDLHKEEWVQVSVPDELNQGCTEKEGLKLKPYIIDFGVLNGSLSLLTHCLSDDKMNELWVMKEYGVKESWTRLCNVPLRSGIPLVYHRGEDEYLLPNSKGLGWYYPKEDRLRKVKFNGCGYTEDFYVSTQVNLCYESFVNPFTQ</sequence>
<keyword evidence="2" id="KW-1185">Reference proteome</keyword>
<dbReference type="SUPFAM" id="SSF81383">
    <property type="entry name" value="F-box domain"/>
    <property type="match status" value="1"/>
</dbReference>
<dbReference type="InterPro" id="IPR001810">
    <property type="entry name" value="F-box_dom"/>
</dbReference>
<dbReference type="InterPro" id="IPR036047">
    <property type="entry name" value="F-box-like_dom_sf"/>
</dbReference>
<name>A0A9R0I3K6_SPIOL</name>
<dbReference type="PROSITE" id="PS50181">
    <property type="entry name" value="FBOX"/>
    <property type="match status" value="1"/>
</dbReference>
<dbReference type="AlphaFoldDB" id="A0A9R0I3K6"/>
<dbReference type="GeneID" id="110782192"/>
<proteinExistence type="predicted"/>
<dbReference type="InterPro" id="IPR017451">
    <property type="entry name" value="F-box-assoc_interact_dom"/>
</dbReference>
<dbReference type="PANTHER" id="PTHR31672">
    <property type="entry name" value="BNACNNG10540D PROTEIN"/>
    <property type="match status" value="1"/>
</dbReference>
<dbReference type="RefSeq" id="XP_021842011.2">
    <property type="nucleotide sequence ID" value="XM_021986319.2"/>
</dbReference>
<dbReference type="PANTHER" id="PTHR31672:SF13">
    <property type="entry name" value="F-BOX PROTEIN CPR30-LIKE"/>
    <property type="match status" value="1"/>
</dbReference>
<reference evidence="2" key="1">
    <citation type="journal article" date="2021" name="Nat. Commun.">
        <title>Genomic analyses provide insights into spinach domestication and the genetic basis of agronomic traits.</title>
        <authorList>
            <person name="Cai X."/>
            <person name="Sun X."/>
            <person name="Xu C."/>
            <person name="Sun H."/>
            <person name="Wang X."/>
            <person name="Ge C."/>
            <person name="Zhang Z."/>
            <person name="Wang Q."/>
            <person name="Fei Z."/>
            <person name="Jiao C."/>
            <person name="Wang Q."/>
        </authorList>
    </citation>
    <scope>NUCLEOTIDE SEQUENCE [LARGE SCALE GENOMIC DNA]</scope>
    <source>
        <strain evidence="2">cv. Varoflay</strain>
    </source>
</reference>
<protein>
    <submittedName>
        <fullName evidence="3">F-box/kelch-repeat protein At3g06240-like</fullName>
    </submittedName>
</protein>
<dbReference type="Pfam" id="PF00646">
    <property type="entry name" value="F-box"/>
    <property type="match status" value="1"/>
</dbReference>
<reference evidence="3" key="2">
    <citation type="submission" date="2025-08" db="UniProtKB">
        <authorList>
            <consortium name="RefSeq"/>
        </authorList>
    </citation>
    <scope>IDENTIFICATION</scope>
    <source>
        <tissue evidence="3">Leaf</tissue>
    </source>
</reference>
<accession>A0A9R0I3K6</accession>
<dbReference type="NCBIfam" id="TIGR01640">
    <property type="entry name" value="F_box_assoc_1"/>
    <property type="match status" value="1"/>
</dbReference>
<evidence type="ECO:0000259" key="1">
    <source>
        <dbReference type="PROSITE" id="PS50181"/>
    </source>
</evidence>
<feature type="domain" description="F-box" evidence="1">
    <location>
        <begin position="9"/>
        <end position="54"/>
    </location>
</feature>
<gene>
    <name evidence="3" type="primary">LOC110782192</name>
</gene>